<evidence type="ECO:0000313" key="2">
    <source>
        <dbReference type="Proteomes" id="UP000295709"/>
    </source>
</evidence>
<comment type="caution">
    <text evidence="1">The sequence shown here is derived from an EMBL/GenBank/DDBJ whole genome shotgun (WGS) entry which is preliminary data.</text>
</comment>
<organism evidence="1 2">
    <name type="scientific">Chryseobacterium daecheongense</name>
    <dbReference type="NCBI Taxonomy" id="192389"/>
    <lineage>
        <taxon>Bacteria</taxon>
        <taxon>Pseudomonadati</taxon>
        <taxon>Bacteroidota</taxon>
        <taxon>Flavobacteriia</taxon>
        <taxon>Flavobacteriales</taxon>
        <taxon>Weeksellaceae</taxon>
        <taxon>Chryseobacterium group</taxon>
        <taxon>Chryseobacterium</taxon>
    </lineage>
</organism>
<dbReference type="NCBIfam" id="NF047798">
    <property type="entry name" value="leader_Chryseo"/>
    <property type="match status" value="1"/>
</dbReference>
<gene>
    <name evidence="1" type="ORF">BCF50_3242</name>
</gene>
<evidence type="ECO:0000313" key="1">
    <source>
        <dbReference type="EMBL" id="TDX92099.1"/>
    </source>
</evidence>
<proteinExistence type="predicted"/>
<reference evidence="1 2" key="1">
    <citation type="submission" date="2019-03" db="EMBL/GenBank/DDBJ databases">
        <title>Genomic Encyclopedia of Archaeal and Bacterial Type Strains, Phase II (KMG-II): from individual species to whole genera.</title>
        <authorList>
            <person name="Goeker M."/>
        </authorList>
    </citation>
    <scope>NUCLEOTIDE SEQUENCE [LARGE SCALE GENOMIC DNA]</scope>
    <source>
        <strain evidence="1 2">DSM 15235</strain>
    </source>
</reference>
<accession>A0ABY2FVP4</accession>
<dbReference type="RefSeq" id="WP_166668365.1">
    <property type="nucleotide sequence ID" value="NZ_RJTX01000004.1"/>
</dbReference>
<sequence length="47" mass="5443">MKNLKKISKAELKQIKGSGLVCSSGYYWCKYTQSCISEERVCFYNNL</sequence>
<keyword evidence="2" id="KW-1185">Reference proteome</keyword>
<name>A0ABY2FVP4_9FLAO</name>
<protein>
    <recommendedName>
        <fullName evidence="3">Bacteriocin</fullName>
    </recommendedName>
</protein>
<dbReference type="Proteomes" id="UP000295709">
    <property type="component" value="Unassembled WGS sequence"/>
</dbReference>
<evidence type="ECO:0008006" key="3">
    <source>
        <dbReference type="Google" id="ProtNLM"/>
    </source>
</evidence>
<dbReference type="InterPro" id="IPR058074">
    <property type="entry name" value="Bacteriocin-like"/>
</dbReference>
<dbReference type="EMBL" id="SOQW01000003">
    <property type="protein sequence ID" value="TDX92099.1"/>
    <property type="molecule type" value="Genomic_DNA"/>
</dbReference>